<reference evidence="1 2" key="1">
    <citation type="journal article" date="2012" name="J. Bacteriol.">
        <title>Complete genome sequences of Methylophaga sp. strain JAM1 and Methylophaga sp. strain JAM7.</title>
        <authorList>
            <person name="Villeneuve C."/>
            <person name="Martineau C."/>
            <person name="Mauffrey F."/>
            <person name="Villemur R."/>
        </authorList>
    </citation>
    <scope>NUCLEOTIDE SEQUENCE [LARGE SCALE GENOMIC DNA]</scope>
    <source>
        <strain evidence="1 2">JAM1</strain>
    </source>
</reference>
<dbReference type="SUPFAM" id="SSF53254">
    <property type="entry name" value="Phosphoglycerate mutase-like"/>
    <property type="match status" value="1"/>
</dbReference>
<dbReference type="Pfam" id="PF00300">
    <property type="entry name" value="His_Phos_1"/>
    <property type="match status" value="1"/>
</dbReference>
<evidence type="ECO:0000313" key="1">
    <source>
        <dbReference type="EMBL" id="AFI84049.1"/>
    </source>
</evidence>
<sequence length="178" mass="19898">MDNLLTLLRYGLFLSLFYSTTSMADQVIILRHALAPGVGDPEGFDLAECQTQRVLSSEGHQQALEIGQKLRKSGINEAEVFSSEWCRCLETAELLGFGPPQKLKALNSFFHVSNRHLKQQFLQDWKAHISEAKTIKTKVYITHQVNISGLLDKFVLSGEGVVVEVNEQGQLKIVSVLQ</sequence>
<organism evidence="1 2">
    <name type="scientific">Methylophaga nitratireducenticrescens</name>
    <dbReference type="NCBI Taxonomy" id="754476"/>
    <lineage>
        <taxon>Bacteria</taxon>
        <taxon>Pseudomonadati</taxon>
        <taxon>Pseudomonadota</taxon>
        <taxon>Gammaproteobacteria</taxon>
        <taxon>Thiotrichales</taxon>
        <taxon>Piscirickettsiaceae</taxon>
        <taxon>Methylophaga</taxon>
    </lineage>
</organism>
<evidence type="ECO:0000313" key="2">
    <source>
        <dbReference type="Proteomes" id="UP000009144"/>
    </source>
</evidence>
<dbReference type="RefSeq" id="WP_014706423.1">
    <property type="nucleotide sequence ID" value="NC_017857.3"/>
</dbReference>
<dbReference type="AlphaFoldDB" id="I1XI30"/>
<dbReference type="KEGG" id="mej:Q7A_1211"/>
<name>I1XI30_METNJ</name>
<gene>
    <name evidence="1" type="ordered locus">Q7A_1211</name>
</gene>
<dbReference type="Proteomes" id="UP000009144">
    <property type="component" value="Chromosome"/>
</dbReference>
<dbReference type="PATRIC" id="fig|754476.3.peg.1195"/>
<dbReference type="InterPro" id="IPR029033">
    <property type="entry name" value="His_PPase_superfam"/>
</dbReference>
<dbReference type="CDD" id="cd07040">
    <property type="entry name" value="HP"/>
    <property type="match status" value="1"/>
</dbReference>
<protein>
    <submittedName>
        <fullName evidence="1">Phosphoglycerate mutase-like protein</fullName>
    </submittedName>
</protein>
<proteinExistence type="predicted"/>
<accession>I1XI30</accession>
<dbReference type="STRING" id="754476.Q7A_1211"/>
<dbReference type="eggNOG" id="COG2062">
    <property type="taxonomic scope" value="Bacteria"/>
</dbReference>
<reference evidence="1 2" key="2">
    <citation type="journal article" date="2013" name="Int. J. Syst. Evol. Microbiol.">
        <title>Methylophaga nitratireducenticrescens sp. nov. and Methylophaga frappieri sp. nov., isolated from the biofilm of the methanol-fed denitrification system treating the seawater at the Montreal Biodome.</title>
        <authorList>
            <person name="Villeneuve C."/>
            <person name="Martineau C."/>
            <person name="Mauffrey F."/>
            <person name="Villemur R."/>
        </authorList>
    </citation>
    <scope>NUCLEOTIDE SEQUENCE [LARGE SCALE GENOMIC DNA]</scope>
    <source>
        <strain evidence="1 2">JAM1</strain>
    </source>
</reference>
<dbReference type="EMBL" id="CP003390">
    <property type="protein sequence ID" value="AFI84049.1"/>
    <property type="molecule type" value="Genomic_DNA"/>
</dbReference>
<dbReference type="HOGENOM" id="CLU_076038_1_0_6"/>
<keyword evidence="2" id="KW-1185">Reference proteome</keyword>
<dbReference type="Gene3D" id="3.40.50.1240">
    <property type="entry name" value="Phosphoglycerate mutase-like"/>
    <property type="match status" value="1"/>
</dbReference>
<dbReference type="InterPro" id="IPR013078">
    <property type="entry name" value="His_Pase_superF_clade-1"/>
</dbReference>